<reference evidence="7 8" key="1">
    <citation type="submission" date="2020-12" db="EMBL/GenBank/DDBJ databases">
        <title>Complete genome sequence of Erwinia phage pEa_SNUABM_5.</title>
        <authorList>
            <person name="Kim S.G."/>
            <person name="Lee S.B."/>
            <person name="Kwon J."/>
            <person name="Park S.C."/>
        </authorList>
    </citation>
    <scope>NUCLEOTIDE SEQUENCE [LARGE SCALE GENOMIC DNA]</scope>
</reference>
<evidence type="ECO:0000313" key="7">
    <source>
        <dbReference type="EMBL" id="QQO90188.1"/>
    </source>
</evidence>
<evidence type="ECO:0000256" key="1">
    <source>
        <dbReference type="ARBA" id="ARBA00011975"/>
    </source>
</evidence>
<accession>A0A7T8EPB5</accession>
<dbReference type="PANTHER" id="PTHR10629:SF52">
    <property type="entry name" value="DNA (CYTOSINE-5)-METHYLTRANSFERASE 1"/>
    <property type="match status" value="1"/>
</dbReference>
<dbReference type="InterPro" id="IPR030934">
    <property type="entry name" value="Intein_C"/>
</dbReference>
<dbReference type="PROSITE" id="PS51257">
    <property type="entry name" value="PROKAR_LIPOPROTEIN"/>
    <property type="match status" value="1"/>
</dbReference>
<dbReference type="EC" id="2.1.1.37" evidence="1"/>
<dbReference type="CDD" id="cd00081">
    <property type="entry name" value="Hint"/>
    <property type="match status" value="1"/>
</dbReference>
<evidence type="ECO:0000256" key="4">
    <source>
        <dbReference type="ARBA" id="ARBA00022691"/>
    </source>
</evidence>
<keyword evidence="8" id="KW-1185">Reference proteome</keyword>
<dbReference type="EMBL" id="MW366843">
    <property type="protein sequence ID" value="QQO90188.1"/>
    <property type="molecule type" value="Genomic_DNA"/>
</dbReference>
<dbReference type="InterPro" id="IPR036844">
    <property type="entry name" value="Hint_dom_sf"/>
</dbReference>
<proteinExistence type="inferred from homology"/>
<evidence type="ECO:0000256" key="2">
    <source>
        <dbReference type="ARBA" id="ARBA00022603"/>
    </source>
</evidence>
<dbReference type="Proteomes" id="UP000596123">
    <property type="component" value="Segment"/>
</dbReference>
<dbReference type="GO" id="GO:0003886">
    <property type="term" value="F:DNA (cytosine-5-)-methyltransferase activity"/>
    <property type="evidence" value="ECO:0007669"/>
    <property type="project" value="UniProtKB-EC"/>
</dbReference>
<dbReference type="Pfam" id="PF00145">
    <property type="entry name" value="DNA_methylase"/>
    <property type="match status" value="2"/>
</dbReference>
<dbReference type="SUPFAM" id="SSF53335">
    <property type="entry name" value="S-adenosyl-L-methionine-dependent methyltransferases"/>
    <property type="match status" value="2"/>
</dbReference>
<dbReference type="InterPro" id="IPR050390">
    <property type="entry name" value="C5-Methyltransferase"/>
</dbReference>
<evidence type="ECO:0000259" key="6">
    <source>
        <dbReference type="SMART" id="SM00306"/>
    </source>
</evidence>
<dbReference type="InterPro" id="IPR003587">
    <property type="entry name" value="Hint_dom_N"/>
</dbReference>
<protein>
    <recommendedName>
        <fullName evidence="1">DNA (cytosine-5-)-methyltransferase</fullName>
        <ecNumber evidence="1">2.1.1.37</ecNumber>
    </recommendedName>
</protein>
<gene>
    <name evidence="7" type="ORF">pEaSNUABM5_00046</name>
</gene>
<dbReference type="InterPro" id="IPR029063">
    <property type="entry name" value="SAM-dependent_MTases_sf"/>
</dbReference>
<dbReference type="SMART" id="SM00306">
    <property type="entry name" value="HintN"/>
    <property type="match status" value="1"/>
</dbReference>
<dbReference type="PROSITE" id="PS51679">
    <property type="entry name" value="SAM_MT_C5"/>
    <property type="match status" value="1"/>
</dbReference>
<dbReference type="PROSITE" id="PS50818">
    <property type="entry name" value="INTEIN_C_TER"/>
    <property type="match status" value="1"/>
</dbReference>
<sequence length="701" mass="79314">MLIKPPKMKEINDLPKLWSGMSFFAGCGGSSTGHKMSGVDILVSNEFIDIARETYAANHPTTKVLGQDIRRLSPDKILKYCGLAKGELDLLDGSPPCFLRDTLIHTQHGMRYIDSIETGDMVMTHEGRYRPVVQPMRRPYSGPLHRIQSTIGQNHATPEHPFYVRRLVNGVLSEAQWVDAREVRAGDKVATPIATPRCSYEPDIAALRKWGEIPEFWWLCGHWVSNGFIEAVGGYEGIRFITPSNGRVNQLMEQALETLGFNTIQVAKQNTRYIERFMLDDDLCQFLKLFLTDNEMARQIQGCVFHLDMYLKREFIYGFMSRCSATSYGKALVVQTRTERFMTGMKYLIASAFGSPLFDLSPNVTTEEIPENCFTFRRDHPFYPKVRYTAVFYLDDTHRGYIDDESAHVWVDVLANEVSEVDTEVFNFSVDTDETYIANNTVVHNCKGFSTAGVKEDGWGKEVKYSDNVYQQVDDLFDEFCRMLGGMMPKVFTAENVSGLTKGMSKGYFLEIMATFDALGYHVRAPMLNSSWLGVPQSRERIIFMGVRKDIAKKLKLPANSTCVPSVIPHKTQTMLADALPHIAAYKSTQQDLIKYKPAMNGPMPTITAADAIAYETARFSSAGFIELLDGTRRKLTINELLVVSGMPSDYKLLGKFEEQWERLGRVCVPAMTHNASKVLIEHILIPYCNAMKKRPGEIFR</sequence>
<feature type="domain" description="Hint" evidence="6">
    <location>
        <begin position="95"/>
        <end position="193"/>
    </location>
</feature>
<dbReference type="InterPro" id="IPR001525">
    <property type="entry name" value="C5_MeTfrase"/>
</dbReference>
<name>A0A7T8EPB5_9CAUD</name>
<evidence type="ECO:0000313" key="8">
    <source>
        <dbReference type="Proteomes" id="UP000596123"/>
    </source>
</evidence>
<organism evidence="7 8">
    <name type="scientific">Erwinia phage pEa_SNUABM_5</name>
    <dbReference type="NCBI Taxonomy" id="2797313"/>
    <lineage>
        <taxon>Viruses</taxon>
        <taxon>Duplodnaviria</taxon>
        <taxon>Heunggongvirae</taxon>
        <taxon>Uroviricota</taxon>
        <taxon>Caudoviricetes</taxon>
        <taxon>Rivsvirus</taxon>
        <taxon>Rivsvirus SNUABM5</taxon>
    </lineage>
</organism>
<dbReference type="Gene3D" id="2.170.16.10">
    <property type="entry name" value="Hedgehog/Intein (Hint) domain"/>
    <property type="match status" value="2"/>
</dbReference>
<dbReference type="PANTHER" id="PTHR10629">
    <property type="entry name" value="CYTOSINE-SPECIFIC METHYLTRANSFERASE"/>
    <property type="match status" value="1"/>
</dbReference>
<dbReference type="Gene3D" id="3.40.50.150">
    <property type="entry name" value="Vaccinia Virus protein VP39"/>
    <property type="match status" value="2"/>
</dbReference>
<dbReference type="SUPFAM" id="SSF51294">
    <property type="entry name" value="Hedgehog/intein (Hint) domain"/>
    <property type="match status" value="1"/>
</dbReference>
<dbReference type="GO" id="GO:0032259">
    <property type="term" value="P:methylation"/>
    <property type="evidence" value="ECO:0007669"/>
    <property type="project" value="UniProtKB-KW"/>
</dbReference>
<evidence type="ECO:0000256" key="3">
    <source>
        <dbReference type="ARBA" id="ARBA00022679"/>
    </source>
</evidence>
<keyword evidence="2 5" id="KW-0489">Methyltransferase</keyword>
<keyword evidence="4 5" id="KW-0949">S-adenosyl-L-methionine</keyword>
<evidence type="ECO:0000256" key="5">
    <source>
        <dbReference type="PROSITE-ProRule" id="PRU01016"/>
    </source>
</evidence>
<feature type="active site" evidence="5">
    <location>
        <position position="446"/>
    </location>
</feature>
<comment type="similarity">
    <text evidence="5">Belongs to the class I-like SAM-binding methyltransferase superfamily. C5-methyltransferase family.</text>
</comment>
<keyword evidence="3 5" id="KW-0808">Transferase</keyword>